<evidence type="ECO:0000313" key="1">
    <source>
        <dbReference type="EMBL" id="KAG5579736.1"/>
    </source>
</evidence>
<protein>
    <submittedName>
        <fullName evidence="1">Uncharacterized protein</fullName>
    </submittedName>
</protein>
<accession>A0A9J5WXN4</accession>
<dbReference type="Proteomes" id="UP000824120">
    <property type="component" value="Chromosome 10"/>
</dbReference>
<name>A0A9J5WXN4_SOLCO</name>
<proteinExistence type="predicted"/>
<organism evidence="1 2">
    <name type="scientific">Solanum commersonii</name>
    <name type="common">Commerson's wild potato</name>
    <name type="synonym">Commerson's nightshade</name>
    <dbReference type="NCBI Taxonomy" id="4109"/>
    <lineage>
        <taxon>Eukaryota</taxon>
        <taxon>Viridiplantae</taxon>
        <taxon>Streptophyta</taxon>
        <taxon>Embryophyta</taxon>
        <taxon>Tracheophyta</taxon>
        <taxon>Spermatophyta</taxon>
        <taxon>Magnoliopsida</taxon>
        <taxon>eudicotyledons</taxon>
        <taxon>Gunneridae</taxon>
        <taxon>Pentapetalae</taxon>
        <taxon>asterids</taxon>
        <taxon>lamiids</taxon>
        <taxon>Solanales</taxon>
        <taxon>Solanaceae</taxon>
        <taxon>Solanoideae</taxon>
        <taxon>Solaneae</taxon>
        <taxon>Solanum</taxon>
    </lineage>
</organism>
<reference evidence="1 2" key="1">
    <citation type="submission" date="2020-09" db="EMBL/GenBank/DDBJ databases">
        <title>De no assembly of potato wild relative species, Solanum commersonii.</title>
        <authorList>
            <person name="Cho K."/>
        </authorList>
    </citation>
    <scope>NUCLEOTIDE SEQUENCE [LARGE SCALE GENOMIC DNA]</scope>
    <source>
        <strain evidence="1">LZ3.2</strain>
        <tissue evidence="1">Leaf</tissue>
    </source>
</reference>
<dbReference type="AlphaFoldDB" id="A0A9J5WXN4"/>
<keyword evidence="2" id="KW-1185">Reference proteome</keyword>
<evidence type="ECO:0000313" key="2">
    <source>
        <dbReference type="Proteomes" id="UP000824120"/>
    </source>
</evidence>
<comment type="caution">
    <text evidence="1">The sequence shown here is derived from an EMBL/GenBank/DDBJ whole genome shotgun (WGS) entry which is preliminary data.</text>
</comment>
<gene>
    <name evidence="1" type="ORF">H5410_050363</name>
</gene>
<dbReference type="EMBL" id="JACXVP010000010">
    <property type="protein sequence ID" value="KAG5579736.1"/>
    <property type="molecule type" value="Genomic_DNA"/>
</dbReference>
<sequence>MCNKAPHDIVQERRDILNLELYLICLKQCLQNYGEILKLQILRGTISCGTIASDVDHKLLSEGVDLKFGK</sequence>